<dbReference type="EMBL" id="AWGB01000059">
    <property type="protein sequence ID" value="ESQ85461.1"/>
    <property type="molecule type" value="Genomic_DNA"/>
</dbReference>
<evidence type="ECO:0000259" key="2">
    <source>
        <dbReference type="Pfam" id="PF02954"/>
    </source>
</evidence>
<sequence>MQLSETARRSRASTECGNISMTHGRHAIDDRITPLVRVMPVAWHEEEALNMRWVSWAVLWRRDRSLPDALAGRGEAPPLPLAQPGSAGDSVLRREALRGTKAVMALTGGDMSEAARRLGHDRRSLPRKLNILT</sequence>
<evidence type="ECO:0000256" key="1">
    <source>
        <dbReference type="SAM" id="MobiDB-lite"/>
    </source>
</evidence>
<dbReference type="AlphaFoldDB" id="V4PBJ8"/>
<dbReference type="SUPFAM" id="SSF46689">
    <property type="entry name" value="Homeodomain-like"/>
    <property type="match status" value="1"/>
</dbReference>
<dbReference type="InterPro" id="IPR009057">
    <property type="entry name" value="Homeodomain-like_sf"/>
</dbReference>
<accession>V4PBJ8</accession>
<dbReference type="RefSeq" id="WP_018083577.1">
    <property type="nucleotide sequence ID" value="NZ_AWGB01000059.1"/>
</dbReference>
<keyword evidence="4" id="KW-1185">Reference proteome</keyword>
<dbReference type="Pfam" id="PF02954">
    <property type="entry name" value="HTH_8"/>
    <property type="match status" value="1"/>
</dbReference>
<dbReference type="PATRIC" id="fig|1121022.4.peg.3864"/>
<dbReference type="Gene3D" id="1.10.10.60">
    <property type="entry name" value="Homeodomain-like"/>
    <property type="match status" value="1"/>
</dbReference>
<proteinExistence type="predicted"/>
<feature type="domain" description="DNA binding HTH" evidence="2">
    <location>
        <begin position="102"/>
        <end position="129"/>
    </location>
</feature>
<dbReference type="InterPro" id="IPR002197">
    <property type="entry name" value="HTH_Fis"/>
</dbReference>
<organism evidence="3 4">
    <name type="scientific">Asticcacaulis benevestitus DSM 16100 = ATCC BAA-896</name>
    <dbReference type="NCBI Taxonomy" id="1121022"/>
    <lineage>
        <taxon>Bacteria</taxon>
        <taxon>Pseudomonadati</taxon>
        <taxon>Pseudomonadota</taxon>
        <taxon>Alphaproteobacteria</taxon>
        <taxon>Caulobacterales</taxon>
        <taxon>Caulobacteraceae</taxon>
        <taxon>Asticcacaulis</taxon>
    </lineage>
</organism>
<gene>
    <name evidence="3" type="ORF">ABENE_18885</name>
</gene>
<protein>
    <recommendedName>
        <fullName evidence="2">DNA binding HTH domain-containing protein</fullName>
    </recommendedName>
</protein>
<reference evidence="3 4" key="1">
    <citation type="journal article" date="2014" name="Nature">
        <title>Sequential evolution of bacterial morphology by co-option of a developmental regulator.</title>
        <authorList>
            <person name="Jiang C."/>
            <person name="Brown P.J."/>
            <person name="Ducret A."/>
            <person name="Brun Y.V."/>
        </authorList>
    </citation>
    <scope>NUCLEOTIDE SEQUENCE [LARGE SCALE GENOMIC DNA]</scope>
    <source>
        <strain evidence="3 4">DSM 16100</strain>
    </source>
</reference>
<dbReference type="GO" id="GO:0043565">
    <property type="term" value="F:sequence-specific DNA binding"/>
    <property type="evidence" value="ECO:0007669"/>
    <property type="project" value="InterPro"/>
</dbReference>
<evidence type="ECO:0000313" key="3">
    <source>
        <dbReference type="EMBL" id="ESQ85461.1"/>
    </source>
</evidence>
<feature type="region of interest" description="Disordered" evidence="1">
    <location>
        <begin position="69"/>
        <end position="89"/>
    </location>
</feature>
<dbReference type="Proteomes" id="UP000017837">
    <property type="component" value="Unassembled WGS sequence"/>
</dbReference>
<name>V4PBJ8_9CAUL</name>
<comment type="caution">
    <text evidence="3">The sequence shown here is derived from an EMBL/GenBank/DDBJ whole genome shotgun (WGS) entry which is preliminary data.</text>
</comment>
<evidence type="ECO:0000313" key="4">
    <source>
        <dbReference type="Proteomes" id="UP000017837"/>
    </source>
</evidence>